<dbReference type="SFLD" id="SFLDG01140">
    <property type="entry name" value="C2.B:_Phosphomannomutase_and_P"/>
    <property type="match status" value="1"/>
</dbReference>
<dbReference type="InterPro" id="IPR006379">
    <property type="entry name" value="HAD-SF_hydro_IIB"/>
</dbReference>
<sequence>MIKAIFFDIDGTLLTSMGKVLPSTKEAIAQAQSKGIYVGVATGRGPAQVNHLLGELDLDICVTYNGQLVYTKDEELYTRPFGKFALDQIINYADEKDLSLSFGAADQVTGSRLMNLGQSAIAQRLVRFLPKRFPVKPVKKLLQAGHFYRSKTHYQDMPILKEPIYQCMLFNPESEDPKVGAALSQCDLLRSNHFSVDLVPKGGSKFHGIQVFLAEKGLQSEEVIAFGDHQNDIEMLKGVGIGVAMGNGKRAAKEAADYVTTSNNLDGIAKALAHFEII</sequence>
<dbReference type="InterPro" id="IPR036412">
    <property type="entry name" value="HAD-like_sf"/>
</dbReference>
<dbReference type="PROSITE" id="PS01228">
    <property type="entry name" value="COF_1"/>
    <property type="match status" value="1"/>
</dbReference>
<dbReference type="RefSeq" id="WP_311834819.1">
    <property type="nucleotide sequence ID" value="NZ_JARQBJ010000001.1"/>
</dbReference>
<proteinExistence type="predicted"/>
<dbReference type="PANTHER" id="PTHR10000:SF25">
    <property type="entry name" value="PHOSPHATASE YKRA-RELATED"/>
    <property type="match status" value="1"/>
</dbReference>
<dbReference type="GO" id="GO:0000287">
    <property type="term" value="F:magnesium ion binding"/>
    <property type="evidence" value="ECO:0007669"/>
    <property type="project" value="TreeGrafter"/>
</dbReference>
<evidence type="ECO:0000313" key="2">
    <source>
        <dbReference type="Proteomes" id="UP001256711"/>
    </source>
</evidence>
<dbReference type="PANTHER" id="PTHR10000">
    <property type="entry name" value="PHOSPHOSERINE PHOSPHATASE"/>
    <property type="match status" value="1"/>
</dbReference>
<gene>
    <name evidence="1" type="ORF">P7H43_00655</name>
</gene>
<dbReference type="GO" id="GO:0005829">
    <property type="term" value="C:cytosol"/>
    <property type="evidence" value="ECO:0007669"/>
    <property type="project" value="TreeGrafter"/>
</dbReference>
<comment type="caution">
    <text evidence="1">The sequence shown here is derived from an EMBL/GenBank/DDBJ whole genome shotgun (WGS) entry which is preliminary data.</text>
</comment>
<dbReference type="Gene3D" id="3.30.1240.10">
    <property type="match status" value="1"/>
</dbReference>
<dbReference type="Pfam" id="PF08282">
    <property type="entry name" value="Hydrolase_3"/>
    <property type="match status" value="1"/>
</dbReference>
<protein>
    <submittedName>
        <fullName evidence="1">Cof-type HAD-IIB family hydrolase</fullName>
    </submittedName>
</protein>
<organism evidence="1 2">
    <name type="scientific">Enterococcus asini</name>
    <dbReference type="NCBI Taxonomy" id="57732"/>
    <lineage>
        <taxon>Bacteria</taxon>
        <taxon>Bacillati</taxon>
        <taxon>Bacillota</taxon>
        <taxon>Bacilli</taxon>
        <taxon>Lactobacillales</taxon>
        <taxon>Enterococcaceae</taxon>
        <taxon>Enterococcus</taxon>
    </lineage>
</organism>
<name>A0AAW8TTI8_9ENTE</name>
<dbReference type="SFLD" id="SFLDS00003">
    <property type="entry name" value="Haloacid_Dehalogenase"/>
    <property type="match status" value="1"/>
</dbReference>
<reference evidence="1" key="1">
    <citation type="submission" date="2023-03" db="EMBL/GenBank/DDBJ databases">
        <authorList>
            <person name="Shen W."/>
            <person name="Cai J."/>
        </authorList>
    </citation>
    <scope>NUCLEOTIDE SEQUENCE</scope>
    <source>
        <strain evidence="1">B226-2</strain>
    </source>
</reference>
<dbReference type="EMBL" id="JARQBJ010000001">
    <property type="protein sequence ID" value="MDT2809009.1"/>
    <property type="molecule type" value="Genomic_DNA"/>
</dbReference>
<keyword evidence="1" id="KW-0378">Hydrolase</keyword>
<dbReference type="Proteomes" id="UP001256711">
    <property type="component" value="Unassembled WGS sequence"/>
</dbReference>
<dbReference type="SUPFAM" id="SSF56784">
    <property type="entry name" value="HAD-like"/>
    <property type="match status" value="1"/>
</dbReference>
<dbReference type="NCBIfam" id="TIGR00099">
    <property type="entry name" value="Cof-subfamily"/>
    <property type="match status" value="1"/>
</dbReference>
<dbReference type="Gene3D" id="3.40.50.1000">
    <property type="entry name" value="HAD superfamily/HAD-like"/>
    <property type="match status" value="1"/>
</dbReference>
<accession>A0AAW8TTI8</accession>
<dbReference type="GO" id="GO:0016791">
    <property type="term" value="F:phosphatase activity"/>
    <property type="evidence" value="ECO:0007669"/>
    <property type="project" value="TreeGrafter"/>
</dbReference>
<dbReference type="InterPro" id="IPR023214">
    <property type="entry name" value="HAD_sf"/>
</dbReference>
<dbReference type="NCBIfam" id="TIGR01484">
    <property type="entry name" value="HAD-SF-IIB"/>
    <property type="match status" value="1"/>
</dbReference>
<dbReference type="InterPro" id="IPR000150">
    <property type="entry name" value="Cof"/>
</dbReference>
<dbReference type="AlphaFoldDB" id="A0AAW8TTI8"/>
<evidence type="ECO:0000313" key="1">
    <source>
        <dbReference type="EMBL" id="MDT2809009.1"/>
    </source>
</evidence>